<evidence type="ECO:0000256" key="6">
    <source>
        <dbReference type="RuleBase" id="RU003755"/>
    </source>
</evidence>
<keyword evidence="4 7" id="KW-1133">Transmembrane helix</keyword>
<reference evidence="8" key="1">
    <citation type="submission" date="2022-07" db="EMBL/GenBank/DDBJ databases">
        <title>Phylogenomic reconstructions and comparative analyses of Kickxellomycotina fungi.</title>
        <authorList>
            <person name="Reynolds N.K."/>
            <person name="Stajich J.E."/>
            <person name="Barry K."/>
            <person name="Grigoriev I.V."/>
            <person name="Crous P."/>
            <person name="Smith M.E."/>
        </authorList>
    </citation>
    <scope>NUCLEOTIDE SEQUENCE</scope>
    <source>
        <strain evidence="8">NBRC 32514</strain>
    </source>
</reference>
<dbReference type="Gene3D" id="1.20.1250.20">
    <property type="entry name" value="MFS general substrate transporter like domains"/>
    <property type="match status" value="1"/>
</dbReference>
<evidence type="ECO:0000256" key="5">
    <source>
        <dbReference type="ARBA" id="ARBA00023136"/>
    </source>
</evidence>
<evidence type="ECO:0008006" key="10">
    <source>
        <dbReference type="Google" id="ProtNLM"/>
    </source>
</evidence>
<dbReference type="PROSITE" id="PS01022">
    <property type="entry name" value="PTR2_1"/>
    <property type="match status" value="1"/>
</dbReference>
<evidence type="ECO:0000256" key="1">
    <source>
        <dbReference type="ARBA" id="ARBA00004141"/>
    </source>
</evidence>
<dbReference type="GO" id="GO:0022857">
    <property type="term" value="F:transmembrane transporter activity"/>
    <property type="evidence" value="ECO:0007669"/>
    <property type="project" value="InterPro"/>
</dbReference>
<organism evidence="8 9">
    <name type="scientific">Coemansia erecta</name>
    <dbReference type="NCBI Taxonomy" id="147472"/>
    <lineage>
        <taxon>Eukaryota</taxon>
        <taxon>Fungi</taxon>
        <taxon>Fungi incertae sedis</taxon>
        <taxon>Zoopagomycota</taxon>
        <taxon>Kickxellomycotina</taxon>
        <taxon>Kickxellomycetes</taxon>
        <taxon>Kickxellales</taxon>
        <taxon>Kickxellaceae</taxon>
        <taxon>Coemansia</taxon>
    </lineage>
</organism>
<keyword evidence="6" id="KW-0813">Transport</keyword>
<comment type="similarity">
    <text evidence="2 6">Belongs to the major facilitator superfamily. Proton-dependent oligopeptide transporter (POT/PTR) (TC 2.A.17) family.</text>
</comment>
<keyword evidence="5 7" id="KW-0472">Membrane</keyword>
<feature type="transmembrane region" description="Helical" evidence="7">
    <location>
        <begin position="483"/>
        <end position="505"/>
    </location>
</feature>
<evidence type="ECO:0000256" key="2">
    <source>
        <dbReference type="ARBA" id="ARBA00005982"/>
    </source>
</evidence>
<dbReference type="InterPro" id="IPR036259">
    <property type="entry name" value="MFS_trans_sf"/>
</dbReference>
<dbReference type="GO" id="GO:0006857">
    <property type="term" value="P:oligopeptide transport"/>
    <property type="evidence" value="ECO:0007669"/>
    <property type="project" value="InterPro"/>
</dbReference>
<dbReference type="SUPFAM" id="SSF103473">
    <property type="entry name" value="MFS general substrate transporter"/>
    <property type="match status" value="2"/>
</dbReference>
<evidence type="ECO:0000313" key="8">
    <source>
        <dbReference type="EMBL" id="KAJ1723472.1"/>
    </source>
</evidence>
<keyword evidence="9" id="KW-1185">Reference proteome</keyword>
<proteinExistence type="inferred from homology"/>
<feature type="transmembrane region" description="Helical" evidence="7">
    <location>
        <begin position="511"/>
        <end position="533"/>
    </location>
</feature>
<feature type="transmembrane region" description="Helical" evidence="7">
    <location>
        <begin position="136"/>
        <end position="156"/>
    </location>
</feature>
<dbReference type="AlphaFoldDB" id="A0A9W7Y2Q7"/>
<dbReference type="OrthoDB" id="8904098at2759"/>
<accession>A0A9W7Y2Q7</accession>
<dbReference type="PANTHER" id="PTHR11654">
    <property type="entry name" value="OLIGOPEPTIDE TRANSPORTER-RELATED"/>
    <property type="match status" value="1"/>
</dbReference>
<feature type="transmembrane region" description="Helical" evidence="7">
    <location>
        <begin position="220"/>
        <end position="240"/>
    </location>
</feature>
<dbReference type="PROSITE" id="PS01023">
    <property type="entry name" value="PTR2_2"/>
    <property type="match status" value="1"/>
</dbReference>
<feature type="transmembrane region" description="Helical" evidence="7">
    <location>
        <begin position="246"/>
        <end position="266"/>
    </location>
</feature>
<name>A0A9W7Y2Q7_9FUNG</name>
<comment type="caution">
    <text evidence="8">The sequence shown here is derived from an EMBL/GenBank/DDBJ whole genome shotgun (WGS) entry which is preliminary data.</text>
</comment>
<protein>
    <recommendedName>
        <fullName evidence="10">PTR2-domain-containing protein</fullName>
    </recommendedName>
</protein>
<evidence type="ECO:0000313" key="9">
    <source>
        <dbReference type="Proteomes" id="UP001149813"/>
    </source>
</evidence>
<dbReference type="GO" id="GO:0016020">
    <property type="term" value="C:membrane"/>
    <property type="evidence" value="ECO:0007669"/>
    <property type="project" value="UniProtKB-SubCell"/>
</dbReference>
<dbReference type="EMBL" id="JANBOJ010000065">
    <property type="protein sequence ID" value="KAJ1723472.1"/>
    <property type="molecule type" value="Genomic_DNA"/>
</dbReference>
<feature type="transmembrane region" description="Helical" evidence="7">
    <location>
        <begin position="398"/>
        <end position="418"/>
    </location>
</feature>
<feature type="transmembrane region" description="Helical" evidence="7">
    <location>
        <begin position="365"/>
        <end position="386"/>
    </location>
</feature>
<sequence length="548" mass="60759">MTPKLGDRVDAMSFSEKELHSTSNSGEFGEFSEKPTAAAGAVSQDVDIVEPPADMVRGIPGRLSPWTLMVVVMELCERLAYYGASLMFSIYLQKILGRTKPQAVALNRVNQFMSYATTILGAIIADQWLGKYKTILGFAILYLIGLVLLTLSSADFSIDGGFGLPGFCIAVFAFIGFGTGGIKSNVSAFMAEQIPTGYKATKTPGVYEDSKLTVERGFRYFYWSINVGAFIGQMVCPQVAKNKSYALAYMIPAIVFFVGIVVFVGGSKRYTKKKPQGTVLVKVWRCMKYARKHKQEGQKHWLDGALGAADQEWNDEFVIGLQRSLRACKVFLFYPLYWALYNNMSDNFINQGMTMRRPDWLSVDQLNVVNSLVLVISIPLFDKFIFPLLRRCGFRLGPIARITTGFVIVVLGFVYVTVLQKMIYTKGPYYDFTGPDVPEGATNDISVWLQIVPYAAVAISEIFSSVTGLEFAFSQAPAELKSVLTAVFLFTNCGGALIGLILAIWGGDPEVLYVFAAETIILGVLAVVFYFCFRHYDDMVAEQDQFNN</sequence>
<dbReference type="InterPro" id="IPR000109">
    <property type="entry name" value="POT_fam"/>
</dbReference>
<feature type="transmembrane region" description="Helical" evidence="7">
    <location>
        <begin position="162"/>
        <end position="182"/>
    </location>
</feature>
<dbReference type="InterPro" id="IPR018456">
    <property type="entry name" value="PTR2_symporter_CS"/>
</dbReference>
<evidence type="ECO:0000256" key="3">
    <source>
        <dbReference type="ARBA" id="ARBA00022692"/>
    </source>
</evidence>
<dbReference type="Proteomes" id="UP001149813">
    <property type="component" value="Unassembled WGS sequence"/>
</dbReference>
<gene>
    <name evidence="8" type="ORF">LPJ53_002180</name>
</gene>
<comment type="subcellular location">
    <subcellularLocation>
        <location evidence="1 6">Membrane</location>
        <topology evidence="1 6">Multi-pass membrane protein</topology>
    </subcellularLocation>
</comment>
<evidence type="ECO:0000256" key="7">
    <source>
        <dbReference type="SAM" id="Phobius"/>
    </source>
</evidence>
<dbReference type="Pfam" id="PF00854">
    <property type="entry name" value="PTR2"/>
    <property type="match status" value="1"/>
</dbReference>
<evidence type="ECO:0000256" key="4">
    <source>
        <dbReference type="ARBA" id="ARBA00022989"/>
    </source>
</evidence>
<keyword evidence="3 6" id="KW-0812">Transmembrane</keyword>